<dbReference type="CDD" id="cd10170">
    <property type="entry name" value="ASKHA_NBD_HSP70"/>
    <property type="match status" value="1"/>
</dbReference>
<organism evidence="4 5">
    <name type="scientific">Dactylosporangium sucinum</name>
    <dbReference type="NCBI Taxonomy" id="1424081"/>
    <lineage>
        <taxon>Bacteria</taxon>
        <taxon>Bacillati</taxon>
        <taxon>Actinomycetota</taxon>
        <taxon>Actinomycetes</taxon>
        <taxon>Micromonosporales</taxon>
        <taxon>Micromonosporaceae</taxon>
        <taxon>Dactylosporangium</taxon>
    </lineage>
</organism>
<evidence type="ECO:0000313" key="4">
    <source>
        <dbReference type="EMBL" id="GGM37104.1"/>
    </source>
</evidence>
<reference evidence="4" key="2">
    <citation type="submission" date="2020-09" db="EMBL/GenBank/DDBJ databases">
        <authorList>
            <person name="Sun Q."/>
            <person name="Ohkuma M."/>
        </authorList>
    </citation>
    <scope>NUCLEOTIDE SEQUENCE</scope>
    <source>
        <strain evidence="4">JCM 19831</strain>
    </source>
</reference>
<protein>
    <submittedName>
        <fullName evidence="4">Uncharacterized protein</fullName>
    </submittedName>
</protein>
<evidence type="ECO:0000256" key="2">
    <source>
        <dbReference type="ARBA" id="ARBA00023016"/>
    </source>
</evidence>
<evidence type="ECO:0000256" key="1">
    <source>
        <dbReference type="ARBA" id="ARBA00007381"/>
    </source>
</evidence>
<dbReference type="SUPFAM" id="SSF53067">
    <property type="entry name" value="Actin-like ATPase domain"/>
    <property type="match status" value="1"/>
</dbReference>
<dbReference type="PROSITE" id="PS00329">
    <property type="entry name" value="HSP70_2"/>
    <property type="match status" value="1"/>
</dbReference>
<keyword evidence="5" id="KW-1185">Reference proteome</keyword>
<dbReference type="Gene3D" id="3.90.640.10">
    <property type="entry name" value="Actin, Chain A, domain 4"/>
    <property type="match status" value="1"/>
</dbReference>
<comment type="caution">
    <text evidence="4">The sequence shown here is derived from an EMBL/GenBank/DDBJ whole genome shotgun (WGS) entry which is preliminary data.</text>
</comment>
<dbReference type="InterPro" id="IPR043129">
    <property type="entry name" value="ATPase_NBD"/>
</dbReference>
<accession>A0A917TTP4</accession>
<reference evidence="4" key="1">
    <citation type="journal article" date="2014" name="Int. J. Syst. Evol. Microbiol.">
        <title>Complete genome sequence of Corynebacterium casei LMG S-19264T (=DSM 44701T), isolated from a smear-ripened cheese.</title>
        <authorList>
            <consortium name="US DOE Joint Genome Institute (JGI-PGF)"/>
            <person name="Walter F."/>
            <person name="Albersmeier A."/>
            <person name="Kalinowski J."/>
            <person name="Ruckert C."/>
        </authorList>
    </citation>
    <scope>NUCLEOTIDE SEQUENCE</scope>
    <source>
        <strain evidence="4">JCM 19831</strain>
    </source>
</reference>
<dbReference type="PANTHER" id="PTHR42749">
    <property type="entry name" value="CELL SHAPE-DETERMINING PROTEIN MREB"/>
    <property type="match status" value="1"/>
</dbReference>
<dbReference type="InterPro" id="IPR018181">
    <property type="entry name" value="Heat_shock_70_CS"/>
</dbReference>
<name>A0A917TTP4_9ACTN</name>
<dbReference type="RefSeq" id="WP_190251705.1">
    <property type="nucleotide sequence ID" value="NZ_BMPI01000020.1"/>
</dbReference>
<gene>
    <name evidence="4" type="ORF">GCM10007977_043170</name>
</gene>
<comment type="similarity">
    <text evidence="1">Belongs to the heat shock protein 70 family.</text>
</comment>
<keyword evidence="2" id="KW-0346">Stress response</keyword>
<sequence length="588" mass="64216">MALPLVNAKYVVGLDLGDGESTIAWRAVDGSGPVEVFRRRNGEVRVLSALGTRPPTGRVIGVDAVATPGVLHFSVSFKQRPPGKQVMSPPYVVFARTLLNEFFARHPAIRSECVVYIGHPSGWPDHAVQLYREHLDELGDKGGRIEVVSEAHSALVHAADRSGRLPRHDRTVLVVDIGSSTTDLTVVAGGEPSNLPLGTDLGGAAIDRAIAAVLRVRAAGPEFDRALASDGGEDFLRLVARRIKEGSPNDLFGCDPRWRPLLDGSLRVARRLDLRPFLDEWAGRFRELLWQARQQYVHTPPDQIILTGGGSRLPFVRSVCAAIFPKARIDNDPEPQLSVARGLVVNGRYRVRVARFRSDVGAIVAGKELAATLEQEVDDAFEAIRAALLAQAQTDRDVLVHAFLFGVSAEELPSAADYSRSLVGEHLEERVRQVNRDLVPRFREVCRRYGLPADLEIEVPELHDVVFAEFAEAVQAPLSKIRDQESNPPAAAPSGPPPLRGPVVVFPNKFERGVQHVQNAVVGAQILGLIGGIVWDWNQGRKARRDLRAAILSVQLTPQSRQAILARVRTAVAKPLEDKAGEVERALA</sequence>
<dbReference type="Gene3D" id="3.30.420.40">
    <property type="match status" value="2"/>
</dbReference>
<dbReference type="PROSITE" id="PS01036">
    <property type="entry name" value="HSP70_3"/>
    <property type="match status" value="1"/>
</dbReference>
<dbReference type="Proteomes" id="UP000642070">
    <property type="component" value="Unassembled WGS sequence"/>
</dbReference>
<evidence type="ECO:0000313" key="5">
    <source>
        <dbReference type="Proteomes" id="UP000642070"/>
    </source>
</evidence>
<feature type="compositionally biased region" description="Pro residues" evidence="3">
    <location>
        <begin position="490"/>
        <end position="499"/>
    </location>
</feature>
<dbReference type="AlphaFoldDB" id="A0A917TTP4"/>
<feature type="region of interest" description="Disordered" evidence="3">
    <location>
        <begin position="479"/>
        <end position="499"/>
    </location>
</feature>
<proteinExistence type="inferred from homology"/>
<dbReference type="EMBL" id="BMPI01000020">
    <property type="protein sequence ID" value="GGM37104.1"/>
    <property type="molecule type" value="Genomic_DNA"/>
</dbReference>
<dbReference type="PANTHER" id="PTHR42749:SF1">
    <property type="entry name" value="CELL SHAPE-DETERMINING PROTEIN MREB"/>
    <property type="match status" value="1"/>
</dbReference>
<evidence type="ECO:0000256" key="3">
    <source>
        <dbReference type="SAM" id="MobiDB-lite"/>
    </source>
</evidence>